<name>A0A0R1VTP1_9LACO</name>
<protein>
    <submittedName>
        <fullName evidence="3">Uncharacterized protein</fullName>
    </submittedName>
</protein>
<keyword evidence="2" id="KW-0472">Membrane</keyword>
<gene>
    <name evidence="3" type="ORF">FC15_GL000198</name>
</gene>
<dbReference type="Proteomes" id="UP000051315">
    <property type="component" value="Unassembled WGS sequence"/>
</dbReference>
<evidence type="ECO:0000256" key="2">
    <source>
        <dbReference type="SAM" id="Phobius"/>
    </source>
</evidence>
<dbReference type="AlphaFoldDB" id="A0A0R1VTP1"/>
<dbReference type="RefSeq" id="WP_057824979.1">
    <property type="nucleotide sequence ID" value="NZ_AZFX01000068.1"/>
</dbReference>
<sequence>MTTNGLFLMAVGFYIIMLSGRNQKVGTGLDVYLLTLGVFFVGLGFYFFRRGKKRDKAKKADAEQSTDQHKLQQVNTKKGTRK</sequence>
<feature type="transmembrane region" description="Helical" evidence="2">
    <location>
        <begin position="31"/>
        <end position="48"/>
    </location>
</feature>
<dbReference type="STRING" id="1423735.FC15_GL000198"/>
<keyword evidence="2" id="KW-1133">Transmembrane helix</keyword>
<keyword evidence="2" id="KW-0812">Transmembrane</keyword>
<proteinExistence type="predicted"/>
<dbReference type="EMBL" id="AZFX01000068">
    <property type="protein sequence ID" value="KRM08930.1"/>
    <property type="molecule type" value="Genomic_DNA"/>
</dbReference>
<feature type="compositionally biased region" description="Basic and acidic residues" evidence="1">
    <location>
        <begin position="58"/>
        <end position="70"/>
    </location>
</feature>
<comment type="caution">
    <text evidence="3">The sequence shown here is derived from an EMBL/GenBank/DDBJ whole genome shotgun (WGS) entry which is preliminary data.</text>
</comment>
<evidence type="ECO:0000313" key="3">
    <source>
        <dbReference type="EMBL" id="KRM08930.1"/>
    </source>
</evidence>
<organism evidence="3 4">
    <name type="scientific">Lapidilactobacillus concavus DSM 17758</name>
    <dbReference type="NCBI Taxonomy" id="1423735"/>
    <lineage>
        <taxon>Bacteria</taxon>
        <taxon>Bacillati</taxon>
        <taxon>Bacillota</taxon>
        <taxon>Bacilli</taxon>
        <taxon>Lactobacillales</taxon>
        <taxon>Lactobacillaceae</taxon>
        <taxon>Lapidilactobacillus</taxon>
    </lineage>
</organism>
<keyword evidence="4" id="KW-1185">Reference proteome</keyword>
<dbReference type="PATRIC" id="fig|1423735.3.peg.202"/>
<reference evidence="3 4" key="1">
    <citation type="journal article" date="2015" name="Genome Announc.">
        <title>Expanding the biotechnology potential of lactobacilli through comparative genomics of 213 strains and associated genera.</title>
        <authorList>
            <person name="Sun Z."/>
            <person name="Harris H.M."/>
            <person name="McCann A."/>
            <person name="Guo C."/>
            <person name="Argimon S."/>
            <person name="Zhang W."/>
            <person name="Yang X."/>
            <person name="Jeffery I.B."/>
            <person name="Cooney J.C."/>
            <person name="Kagawa T.F."/>
            <person name="Liu W."/>
            <person name="Song Y."/>
            <person name="Salvetti E."/>
            <person name="Wrobel A."/>
            <person name="Rasinkangas P."/>
            <person name="Parkhill J."/>
            <person name="Rea M.C."/>
            <person name="O'Sullivan O."/>
            <person name="Ritari J."/>
            <person name="Douillard F.P."/>
            <person name="Paul Ross R."/>
            <person name="Yang R."/>
            <person name="Briner A.E."/>
            <person name="Felis G.E."/>
            <person name="de Vos W.M."/>
            <person name="Barrangou R."/>
            <person name="Klaenhammer T.R."/>
            <person name="Caufield P.W."/>
            <person name="Cui Y."/>
            <person name="Zhang H."/>
            <person name="O'Toole P.W."/>
        </authorList>
    </citation>
    <scope>NUCLEOTIDE SEQUENCE [LARGE SCALE GENOMIC DNA]</scope>
    <source>
        <strain evidence="3 4">DSM 17758</strain>
    </source>
</reference>
<feature type="region of interest" description="Disordered" evidence="1">
    <location>
        <begin position="58"/>
        <end position="82"/>
    </location>
</feature>
<feature type="compositionally biased region" description="Polar residues" evidence="1">
    <location>
        <begin position="71"/>
        <end position="82"/>
    </location>
</feature>
<evidence type="ECO:0000313" key="4">
    <source>
        <dbReference type="Proteomes" id="UP000051315"/>
    </source>
</evidence>
<accession>A0A0R1VTP1</accession>
<evidence type="ECO:0000256" key="1">
    <source>
        <dbReference type="SAM" id="MobiDB-lite"/>
    </source>
</evidence>